<dbReference type="GO" id="GO:0016075">
    <property type="term" value="P:rRNA catabolic process"/>
    <property type="evidence" value="ECO:0007669"/>
    <property type="project" value="TreeGrafter"/>
</dbReference>
<dbReference type="GO" id="GO:0004521">
    <property type="term" value="F:RNA endonuclease activity"/>
    <property type="evidence" value="ECO:0007669"/>
    <property type="project" value="TreeGrafter"/>
</dbReference>
<reference evidence="1" key="1">
    <citation type="submission" date="2023-10" db="EMBL/GenBank/DDBJ databases">
        <title>The first scallop-associated chemosynthetic bacterial symbiont.</title>
        <authorList>
            <person name="Lin Y.-T."/>
            <person name="Sun J."/>
            <person name="Ip J.C.-H."/>
            <person name="He X."/>
            <person name="Gao Z.-M."/>
            <person name="Perez M."/>
            <person name="Xu T."/>
            <person name="Qian P.-Y."/>
            <person name="Qiu J.-W."/>
        </authorList>
    </citation>
    <scope>NUCLEOTIDE SEQUENCE</scope>
    <source>
        <strain evidence="1">Gill1</strain>
    </source>
</reference>
<dbReference type="GO" id="GO:0006402">
    <property type="term" value="P:mRNA catabolic process"/>
    <property type="evidence" value="ECO:0007669"/>
    <property type="project" value="TreeGrafter"/>
</dbReference>
<dbReference type="GO" id="GO:0003677">
    <property type="term" value="F:DNA binding"/>
    <property type="evidence" value="ECO:0007669"/>
    <property type="project" value="InterPro"/>
</dbReference>
<dbReference type="InterPro" id="IPR011067">
    <property type="entry name" value="Plasmid_toxin/cell-grow_inhib"/>
</dbReference>
<dbReference type="Gene3D" id="2.30.30.110">
    <property type="match status" value="1"/>
</dbReference>
<gene>
    <name evidence="1" type="ORF">Ctma_1348</name>
</gene>
<evidence type="ECO:0008006" key="2">
    <source>
        <dbReference type="Google" id="ProtNLM"/>
    </source>
</evidence>
<name>A0AAU6PHZ5_9GAMM</name>
<protein>
    <recommendedName>
        <fullName evidence="2">MazF family transcriptional regulator</fullName>
    </recommendedName>
</protein>
<accession>A0AAU6PHZ5</accession>
<dbReference type="PANTHER" id="PTHR33988:SF3">
    <property type="entry name" value="ENDORIBONUCLEASE TOXIN CHPB-RELATED"/>
    <property type="match status" value="1"/>
</dbReference>
<dbReference type="AlphaFoldDB" id="A0AAU6PHZ5"/>
<dbReference type="EMBL" id="CP138327">
    <property type="protein sequence ID" value="WXU00622.1"/>
    <property type="molecule type" value="Genomic_DNA"/>
</dbReference>
<sequence length="129" mass="14267">MHYFLHSLSRTLNIQQPHMNKYIPDRADIIWLDFEPTKGKEIGKYRPALILSSKEYAQKTGLIICSPISTSIRGGATEVLIDGLDNPSVVAASIVNTLSYKNRKAKLITKSSQSVVNEVLARLLPLMGG</sequence>
<proteinExistence type="predicted"/>
<dbReference type="SUPFAM" id="SSF50118">
    <property type="entry name" value="Cell growth inhibitor/plasmid maintenance toxic component"/>
    <property type="match status" value="1"/>
</dbReference>
<evidence type="ECO:0000313" key="1">
    <source>
        <dbReference type="EMBL" id="WXU00622.1"/>
    </source>
</evidence>
<organism evidence="1">
    <name type="scientific">Catillopecten margaritatus gill symbiont</name>
    <dbReference type="NCBI Taxonomy" id="3083288"/>
    <lineage>
        <taxon>Bacteria</taxon>
        <taxon>Pseudomonadati</taxon>
        <taxon>Pseudomonadota</taxon>
        <taxon>Gammaproteobacteria</taxon>
        <taxon>sulfur-oxidizing symbionts</taxon>
    </lineage>
</organism>
<dbReference type="Pfam" id="PF02452">
    <property type="entry name" value="PemK_toxin"/>
    <property type="match status" value="1"/>
</dbReference>
<dbReference type="InterPro" id="IPR003477">
    <property type="entry name" value="PemK-like"/>
</dbReference>
<dbReference type="PANTHER" id="PTHR33988">
    <property type="entry name" value="ENDORIBONUCLEASE MAZF-RELATED"/>
    <property type="match status" value="1"/>
</dbReference>